<gene>
    <name evidence="1" type="ORF">CDA63_19865</name>
</gene>
<evidence type="ECO:0000313" key="1">
    <source>
        <dbReference type="EMBL" id="OWP61357.1"/>
    </source>
</evidence>
<dbReference type="AlphaFoldDB" id="A0A246FFT0"/>
<feature type="non-terminal residue" evidence="1">
    <location>
        <position position="1"/>
    </location>
</feature>
<dbReference type="Proteomes" id="UP000197277">
    <property type="component" value="Unassembled WGS sequence"/>
</dbReference>
<proteinExistence type="predicted"/>
<protein>
    <submittedName>
        <fullName evidence="1">Uncharacterized protein</fullName>
    </submittedName>
</protein>
<keyword evidence="2" id="KW-1185">Reference proteome</keyword>
<name>A0A246FFT0_9BACT</name>
<comment type="caution">
    <text evidence="1">The sequence shown here is derived from an EMBL/GenBank/DDBJ whole genome shotgun (WGS) entry which is preliminary data.</text>
</comment>
<reference evidence="1 2" key="1">
    <citation type="submission" date="2017-06" db="EMBL/GenBank/DDBJ databases">
        <title>Hymenobacter amundsenii sp. nov. isolated from regoliths in Antarctica.</title>
        <authorList>
            <person name="Sedlacek I."/>
            <person name="Kralova S."/>
            <person name="Pantucek R."/>
            <person name="Svec P."/>
            <person name="Holochova P."/>
            <person name="Stankova E."/>
            <person name="Vrbovska V."/>
            <person name="Busse H.-J."/>
        </authorList>
    </citation>
    <scope>NUCLEOTIDE SEQUENCE [LARGE SCALE GENOMIC DNA]</scope>
    <source>
        <strain evidence="1 2">CCM 8682</strain>
    </source>
</reference>
<dbReference type="EMBL" id="NIRR01000079">
    <property type="protein sequence ID" value="OWP61357.1"/>
    <property type="molecule type" value="Genomic_DNA"/>
</dbReference>
<sequence>ITNKDKFFHSNSDLDLIGDAEESHSFVSFEAKVGLFKFRKRARRCRRPASSGSARLRLRRWWWQHRVRRHRGRRKSRCVGPVHPGQQPAGQPRPLLSGWCSAYPNRSFCPAF</sequence>
<evidence type="ECO:0000313" key="2">
    <source>
        <dbReference type="Proteomes" id="UP000197277"/>
    </source>
</evidence>
<accession>A0A246FFT0</accession>
<organism evidence="1 2">
    <name type="scientific">Hymenobacter amundsenii</name>
    <dbReference type="NCBI Taxonomy" id="2006685"/>
    <lineage>
        <taxon>Bacteria</taxon>
        <taxon>Pseudomonadati</taxon>
        <taxon>Bacteroidota</taxon>
        <taxon>Cytophagia</taxon>
        <taxon>Cytophagales</taxon>
        <taxon>Hymenobacteraceae</taxon>
        <taxon>Hymenobacter</taxon>
    </lineage>
</organism>